<proteinExistence type="predicted"/>
<evidence type="ECO:0000256" key="1">
    <source>
        <dbReference type="SAM" id="MobiDB-lite"/>
    </source>
</evidence>
<feature type="region of interest" description="Disordered" evidence="1">
    <location>
        <begin position="87"/>
        <end position="112"/>
    </location>
</feature>
<feature type="compositionally biased region" description="Acidic residues" evidence="1">
    <location>
        <begin position="162"/>
        <end position="175"/>
    </location>
</feature>
<protein>
    <submittedName>
        <fullName evidence="2">Uncharacterized protein</fullName>
    </submittedName>
</protein>
<dbReference type="AlphaFoldDB" id="A0A0L9UE50"/>
<dbReference type="Proteomes" id="UP000053144">
    <property type="component" value="Chromosome 4"/>
</dbReference>
<accession>A0A0L9UE50</accession>
<dbReference type="Gramene" id="KOM41008">
    <property type="protein sequence ID" value="KOM41008"/>
    <property type="gene ID" value="LR48_Vigan04g120600"/>
</dbReference>
<reference evidence="3" key="1">
    <citation type="journal article" date="2015" name="Proc. Natl. Acad. Sci. U.S.A.">
        <title>Genome sequencing of adzuki bean (Vigna angularis) provides insight into high starch and low fat accumulation and domestication.</title>
        <authorList>
            <person name="Yang K."/>
            <person name="Tian Z."/>
            <person name="Chen C."/>
            <person name="Luo L."/>
            <person name="Zhao B."/>
            <person name="Wang Z."/>
            <person name="Yu L."/>
            <person name="Li Y."/>
            <person name="Sun Y."/>
            <person name="Li W."/>
            <person name="Chen Y."/>
            <person name="Li Y."/>
            <person name="Zhang Y."/>
            <person name="Ai D."/>
            <person name="Zhao J."/>
            <person name="Shang C."/>
            <person name="Ma Y."/>
            <person name="Wu B."/>
            <person name="Wang M."/>
            <person name="Gao L."/>
            <person name="Sun D."/>
            <person name="Zhang P."/>
            <person name="Guo F."/>
            <person name="Wang W."/>
            <person name="Li Y."/>
            <person name="Wang J."/>
            <person name="Varshney R.K."/>
            <person name="Wang J."/>
            <person name="Ling H.Q."/>
            <person name="Wan P."/>
        </authorList>
    </citation>
    <scope>NUCLEOTIDE SEQUENCE</scope>
    <source>
        <strain evidence="3">cv. Jingnong 6</strain>
    </source>
</reference>
<dbReference type="EMBL" id="CM003374">
    <property type="protein sequence ID" value="KOM41008.1"/>
    <property type="molecule type" value="Genomic_DNA"/>
</dbReference>
<evidence type="ECO:0000313" key="2">
    <source>
        <dbReference type="EMBL" id="KOM41008.1"/>
    </source>
</evidence>
<sequence length="181" mass="20928">MASSSSSKRARRVPASERNANPIGWISDGAARERFMGWKNVKKVVPHKSLELSMFRCEGFIFPEKLIHQRLSTFVLMKGDCYPELVYSDEKPQTKDKDEVSDSDSEPISFSPKSEFERFGIHRFKKTFKKTGKMKKSIMRMEKKMDEIIKNYVDSSTKTEESTNEDDVSSEEDSMEMSKLE</sequence>
<organism evidence="2 3">
    <name type="scientific">Phaseolus angularis</name>
    <name type="common">Azuki bean</name>
    <name type="synonym">Vigna angularis</name>
    <dbReference type="NCBI Taxonomy" id="3914"/>
    <lineage>
        <taxon>Eukaryota</taxon>
        <taxon>Viridiplantae</taxon>
        <taxon>Streptophyta</taxon>
        <taxon>Embryophyta</taxon>
        <taxon>Tracheophyta</taxon>
        <taxon>Spermatophyta</taxon>
        <taxon>Magnoliopsida</taxon>
        <taxon>eudicotyledons</taxon>
        <taxon>Gunneridae</taxon>
        <taxon>Pentapetalae</taxon>
        <taxon>rosids</taxon>
        <taxon>fabids</taxon>
        <taxon>Fabales</taxon>
        <taxon>Fabaceae</taxon>
        <taxon>Papilionoideae</taxon>
        <taxon>50 kb inversion clade</taxon>
        <taxon>NPAAA clade</taxon>
        <taxon>indigoferoid/millettioid clade</taxon>
        <taxon>Phaseoleae</taxon>
        <taxon>Vigna</taxon>
    </lineage>
</organism>
<evidence type="ECO:0000313" key="3">
    <source>
        <dbReference type="Proteomes" id="UP000053144"/>
    </source>
</evidence>
<feature type="region of interest" description="Disordered" evidence="1">
    <location>
        <begin position="152"/>
        <end position="181"/>
    </location>
</feature>
<feature type="compositionally biased region" description="Basic and acidic residues" evidence="1">
    <location>
        <begin position="88"/>
        <end position="100"/>
    </location>
</feature>
<name>A0A0L9UE50_PHAAN</name>
<gene>
    <name evidence="2" type="ORF">LR48_Vigan04g120600</name>
</gene>